<evidence type="ECO:0000256" key="1">
    <source>
        <dbReference type="SAM" id="MobiDB-lite"/>
    </source>
</evidence>
<dbReference type="EMBL" id="BKCJ010010769">
    <property type="protein sequence ID" value="GEU93062.1"/>
    <property type="molecule type" value="Genomic_DNA"/>
</dbReference>
<sequence length="278" mass="30775">MTALSNVPQLVDKKGGSYSAVAPRLELENFNKWKKRMLCYLTKIEPYYIQCINDGPFKPKTTEGDDKHVPQWTPEERRAVNQDQRMTIHNFRCDRVNLPLVILSDSRVTTLCFSNDLTLARGVIVFCMTNAKLGRRVSMSFLTYSICSGGGSTAVGGGGDGDIDDGSDGEGDLDLLRDKDGKSDGSGEDDGKSDCGDDNYGMCFLKIKQIVAQRVANAIVANAIETIAIYEAKTRVARELMNRVERQKDKVVENASNKRKYEVTTVEALANNKTKGIR</sequence>
<dbReference type="AlphaFoldDB" id="A0A6L2P6Z6"/>
<reference evidence="2" key="1">
    <citation type="journal article" date="2019" name="Sci. Rep.">
        <title>Draft genome of Tanacetum cinerariifolium, the natural source of mosquito coil.</title>
        <authorList>
            <person name="Yamashiro T."/>
            <person name="Shiraishi A."/>
            <person name="Satake H."/>
            <person name="Nakayama K."/>
        </authorList>
    </citation>
    <scope>NUCLEOTIDE SEQUENCE</scope>
</reference>
<evidence type="ECO:0000313" key="2">
    <source>
        <dbReference type="EMBL" id="GEU93062.1"/>
    </source>
</evidence>
<gene>
    <name evidence="2" type="ORF">Tci_065040</name>
</gene>
<name>A0A6L2P6Z6_TANCI</name>
<proteinExistence type="predicted"/>
<protein>
    <submittedName>
        <fullName evidence="2">Retrovirus-related Pol polyprotein from transposon TNT 1-94</fullName>
    </submittedName>
</protein>
<comment type="caution">
    <text evidence="2">The sequence shown here is derived from an EMBL/GenBank/DDBJ whole genome shotgun (WGS) entry which is preliminary data.</text>
</comment>
<accession>A0A6L2P6Z6</accession>
<feature type="compositionally biased region" description="Basic and acidic residues" evidence="1">
    <location>
        <begin position="174"/>
        <end position="193"/>
    </location>
</feature>
<organism evidence="2">
    <name type="scientific">Tanacetum cinerariifolium</name>
    <name type="common">Dalmatian daisy</name>
    <name type="synonym">Chrysanthemum cinerariifolium</name>
    <dbReference type="NCBI Taxonomy" id="118510"/>
    <lineage>
        <taxon>Eukaryota</taxon>
        <taxon>Viridiplantae</taxon>
        <taxon>Streptophyta</taxon>
        <taxon>Embryophyta</taxon>
        <taxon>Tracheophyta</taxon>
        <taxon>Spermatophyta</taxon>
        <taxon>Magnoliopsida</taxon>
        <taxon>eudicotyledons</taxon>
        <taxon>Gunneridae</taxon>
        <taxon>Pentapetalae</taxon>
        <taxon>asterids</taxon>
        <taxon>campanulids</taxon>
        <taxon>Asterales</taxon>
        <taxon>Asteraceae</taxon>
        <taxon>Asteroideae</taxon>
        <taxon>Anthemideae</taxon>
        <taxon>Anthemidinae</taxon>
        <taxon>Tanacetum</taxon>
    </lineage>
</organism>
<feature type="region of interest" description="Disordered" evidence="1">
    <location>
        <begin position="157"/>
        <end position="193"/>
    </location>
</feature>
<feature type="compositionally biased region" description="Acidic residues" evidence="1">
    <location>
        <begin position="161"/>
        <end position="173"/>
    </location>
</feature>